<proteinExistence type="predicted"/>
<evidence type="ECO:0000313" key="1">
    <source>
        <dbReference type="EMBL" id="EOO24770.1"/>
    </source>
</evidence>
<name>A0A9W5PK09_BACCE</name>
<accession>A0A9W5PK09</accession>
<evidence type="ECO:0000313" key="2">
    <source>
        <dbReference type="Proteomes" id="UP000014018"/>
    </source>
</evidence>
<sequence length="94" mass="10232">MTTVTGQSQFTLAAGESIAISSCFNGSFEKGGDYVGPMVMAAIPVTLLNIDLDVSTNRVQFKSHGDLTSPCIYWFSVKNNNSVPVTFRIEVFFN</sequence>
<gene>
    <name evidence="1" type="ORF">IIU_06615</name>
</gene>
<protein>
    <submittedName>
        <fullName evidence="1">Uncharacterized protein</fullName>
    </submittedName>
</protein>
<dbReference type="EMBL" id="AHFB01000152">
    <property type="protein sequence ID" value="EOO24770.1"/>
    <property type="molecule type" value="Genomic_DNA"/>
</dbReference>
<dbReference type="AlphaFoldDB" id="A0A9W5PK09"/>
<organism evidence="1 2">
    <name type="scientific">Bacillus cereus VD133</name>
    <dbReference type="NCBI Taxonomy" id="1053233"/>
    <lineage>
        <taxon>Bacteria</taxon>
        <taxon>Bacillati</taxon>
        <taxon>Bacillota</taxon>
        <taxon>Bacilli</taxon>
        <taxon>Bacillales</taxon>
        <taxon>Bacillaceae</taxon>
        <taxon>Bacillus</taxon>
        <taxon>Bacillus cereus group</taxon>
    </lineage>
</organism>
<dbReference type="Proteomes" id="UP000014018">
    <property type="component" value="Unassembled WGS sequence"/>
</dbReference>
<reference evidence="1 2" key="1">
    <citation type="submission" date="2012-12" db="EMBL/GenBank/DDBJ databases">
        <title>The Genome Sequence of Bacillus cereus VD133.</title>
        <authorList>
            <consortium name="The Broad Institute Genome Sequencing Platform"/>
            <consortium name="The Broad Institute Genome Sequencing Center for Infectious Disease"/>
            <person name="Feldgarden M."/>
            <person name="Van der Auwera G.A."/>
            <person name="Mahillon J."/>
            <person name="Duprez V."/>
            <person name="Timmery S."/>
            <person name="Mattelet C."/>
            <person name="Dierick K."/>
            <person name="Sun M."/>
            <person name="Yu Z."/>
            <person name="Zhu L."/>
            <person name="Hu X."/>
            <person name="Shank E.B."/>
            <person name="Swiecicka I."/>
            <person name="Hansen B.M."/>
            <person name="Andrup L."/>
            <person name="Walker B."/>
            <person name="Young S.K."/>
            <person name="Zeng Q."/>
            <person name="Gargeya S."/>
            <person name="Fitzgerald M."/>
            <person name="Haas B."/>
            <person name="Abouelleil A."/>
            <person name="Alvarado L."/>
            <person name="Arachchi H.M."/>
            <person name="Berlin A.M."/>
            <person name="Chapman S.B."/>
            <person name="Dewar J."/>
            <person name="Goldberg J."/>
            <person name="Griggs A."/>
            <person name="Gujja S."/>
            <person name="Hansen M."/>
            <person name="Howarth C."/>
            <person name="Imamovic A."/>
            <person name="Larimer J."/>
            <person name="McCowan C."/>
            <person name="Murphy C."/>
            <person name="Neiman D."/>
            <person name="Pearson M."/>
            <person name="Priest M."/>
            <person name="Roberts A."/>
            <person name="Saif S."/>
            <person name="Shea T."/>
            <person name="Sisk P."/>
            <person name="Sykes S."/>
            <person name="Wortman J."/>
            <person name="Nusbaum C."/>
            <person name="Birren B."/>
        </authorList>
    </citation>
    <scope>NUCLEOTIDE SEQUENCE [LARGE SCALE GENOMIC DNA]</scope>
    <source>
        <strain evidence="1 2">VD133</strain>
    </source>
</reference>
<comment type="caution">
    <text evidence="1">The sequence shown here is derived from an EMBL/GenBank/DDBJ whole genome shotgun (WGS) entry which is preliminary data.</text>
</comment>
<dbReference type="RefSeq" id="WP_016110320.1">
    <property type="nucleotide sequence ID" value="NZ_KB976174.1"/>
</dbReference>